<accession>A0A918PJ07</accession>
<dbReference type="Proteomes" id="UP000622166">
    <property type="component" value="Unassembled WGS sequence"/>
</dbReference>
<evidence type="ECO:0000313" key="2">
    <source>
        <dbReference type="EMBL" id="GGZ10254.1"/>
    </source>
</evidence>
<keyword evidence="1" id="KW-0732">Signal</keyword>
<protein>
    <submittedName>
        <fullName evidence="2">Uncharacterized protein</fullName>
    </submittedName>
</protein>
<name>A0A918PJ07_9ACTN</name>
<proteinExistence type="predicted"/>
<reference evidence="2" key="2">
    <citation type="submission" date="2020-09" db="EMBL/GenBank/DDBJ databases">
        <authorList>
            <person name="Sun Q."/>
            <person name="Ohkuma M."/>
        </authorList>
    </citation>
    <scope>NUCLEOTIDE SEQUENCE</scope>
    <source>
        <strain evidence="2">JCM 4815</strain>
    </source>
</reference>
<dbReference type="EMBL" id="BMVW01000005">
    <property type="protein sequence ID" value="GGZ10254.1"/>
    <property type="molecule type" value="Genomic_DNA"/>
</dbReference>
<reference evidence="2" key="1">
    <citation type="journal article" date="2014" name="Int. J. Syst. Evol. Microbiol.">
        <title>Complete genome sequence of Corynebacterium casei LMG S-19264T (=DSM 44701T), isolated from a smear-ripened cheese.</title>
        <authorList>
            <consortium name="US DOE Joint Genome Institute (JGI-PGF)"/>
            <person name="Walter F."/>
            <person name="Albersmeier A."/>
            <person name="Kalinowski J."/>
            <person name="Ruckert C."/>
        </authorList>
    </citation>
    <scope>NUCLEOTIDE SEQUENCE</scope>
    <source>
        <strain evidence="2">JCM 4815</strain>
    </source>
</reference>
<feature type="signal peptide" evidence="1">
    <location>
        <begin position="1"/>
        <end position="20"/>
    </location>
</feature>
<feature type="chain" id="PRO_5037380239" evidence="1">
    <location>
        <begin position="21"/>
        <end position="543"/>
    </location>
</feature>
<dbReference type="AlphaFoldDB" id="A0A918PJ07"/>
<organism evidence="2 3">
    <name type="scientific">Streptomyces poonensis</name>
    <dbReference type="NCBI Taxonomy" id="68255"/>
    <lineage>
        <taxon>Bacteria</taxon>
        <taxon>Bacillati</taxon>
        <taxon>Actinomycetota</taxon>
        <taxon>Actinomycetes</taxon>
        <taxon>Kitasatosporales</taxon>
        <taxon>Streptomycetaceae</taxon>
        <taxon>Streptomyces</taxon>
    </lineage>
</organism>
<evidence type="ECO:0000256" key="1">
    <source>
        <dbReference type="SAM" id="SignalP"/>
    </source>
</evidence>
<sequence length="543" mass="58832">MLCTLGALGGVLAVPAAAQAADPYPSGPSVRTSETAIFLDFGTTKLPKDLKVLLRKTGTDTPVATITKFDVLQDEDICMPSCQDDPGETGIRTSALGLADLGRYAVDVEYDGTGGETILHKDEAVFDYHLIPQVKRFEVSGEPDLENRTVTVTADATLRDPRDDSETPMANGRLVLETTAAKTELTTDAAGHVETSYTFTGTEKHDTSTYQNDVAVVLRPAGAAAAHGLTRQVEVYQASTTITLDSPTVRGADGTDVPLSGRATYRDRNGVSKPVPVGTPMSVYEVRSFKTGDDGRFTTEVPVYGTQRQTIALHGTPWVPTTYAYVTPDPTTSAGFHRQPDVTVSRYKKISVSAVFDRYDIPAPTTLKVNLQFKALGSKTWVTKKTINSPAAKGDSSRTVTAADLPYPGAGVWRFQFPGTKQIPAGPAPESYMVSRSMTAFPEFNASPEPVKKGASLKITGKLEEKNDFSGKWQKFADARVDLYFRAKGKTTWKKAGTAVTDKNGKFTKTLKATKDGDWQARYAGDNYLHFYGQSRLDFVDVK</sequence>
<evidence type="ECO:0000313" key="3">
    <source>
        <dbReference type="Proteomes" id="UP000622166"/>
    </source>
</evidence>
<keyword evidence="3" id="KW-1185">Reference proteome</keyword>
<comment type="caution">
    <text evidence="2">The sequence shown here is derived from an EMBL/GenBank/DDBJ whole genome shotgun (WGS) entry which is preliminary data.</text>
</comment>
<gene>
    <name evidence="2" type="ORF">GCM10010365_31830</name>
</gene>